<feature type="domain" description="Big-1" evidence="3">
    <location>
        <begin position="36"/>
        <end position="130"/>
    </location>
</feature>
<dbReference type="PROSITE" id="PS51257">
    <property type="entry name" value="PROKAR_LIPOPROTEIN"/>
    <property type="match status" value="1"/>
</dbReference>
<evidence type="ECO:0000256" key="1">
    <source>
        <dbReference type="ARBA" id="ARBA00010116"/>
    </source>
</evidence>
<feature type="domain" description="Big-1" evidence="3">
    <location>
        <begin position="369"/>
        <end position="467"/>
    </location>
</feature>
<dbReference type="SUPFAM" id="SSF49373">
    <property type="entry name" value="Invasin/intimin cell-adhesion fragments"/>
    <property type="match status" value="3"/>
</dbReference>
<keyword evidence="2" id="KW-0732">Signal</keyword>
<feature type="domain" description="Big-1" evidence="3">
    <location>
        <begin position="135"/>
        <end position="232"/>
    </location>
</feature>
<feature type="signal peptide" evidence="2">
    <location>
        <begin position="1"/>
        <end position="23"/>
    </location>
</feature>
<evidence type="ECO:0000313" key="5">
    <source>
        <dbReference type="Proteomes" id="UP000626370"/>
    </source>
</evidence>
<dbReference type="InterPro" id="IPR013783">
    <property type="entry name" value="Ig-like_fold"/>
</dbReference>
<feature type="chain" id="PRO_5045832688" description="Big-1 domain-containing protein" evidence="2">
    <location>
        <begin position="24"/>
        <end position="798"/>
    </location>
</feature>
<evidence type="ECO:0000313" key="4">
    <source>
        <dbReference type="EMBL" id="GHE94641.1"/>
    </source>
</evidence>
<protein>
    <recommendedName>
        <fullName evidence="3">Big-1 domain-containing protein</fullName>
    </recommendedName>
</protein>
<organism evidence="4 5">
    <name type="scientific">Thalassotalea profundi</name>
    <dbReference type="NCBI Taxonomy" id="2036687"/>
    <lineage>
        <taxon>Bacteria</taxon>
        <taxon>Pseudomonadati</taxon>
        <taxon>Pseudomonadota</taxon>
        <taxon>Gammaproteobacteria</taxon>
        <taxon>Alteromonadales</taxon>
        <taxon>Colwelliaceae</taxon>
        <taxon>Thalassotalea</taxon>
    </lineage>
</organism>
<accession>A0ABQ3IUE3</accession>
<keyword evidence="5" id="KW-1185">Reference proteome</keyword>
<gene>
    <name evidence="4" type="ORF">GCM10011501_25100</name>
</gene>
<dbReference type="SMART" id="SM00634">
    <property type="entry name" value="BID_1"/>
    <property type="match status" value="3"/>
</dbReference>
<dbReference type="Pfam" id="PF02369">
    <property type="entry name" value="Big_1"/>
    <property type="match status" value="1"/>
</dbReference>
<evidence type="ECO:0000259" key="3">
    <source>
        <dbReference type="SMART" id="SM00634"/>
    </source>
</evidence>
<dbReference type="InterPro" id="IPR003344">
    <property type="entry name" value="Big_1_dom"/>
</dbReference>
<comment type="caution">
    <text evidence="4">The sequence shown here is derived from an EMBL/GenBank/DDBJ whole genome shotgun (WGS) entry which is preliminary data.</text>
</comment>
<proteinExistence type="inferred from homology"/>
<sequence>MKKLWFVLVFTFVALIGCNGSSGENTTVTDGTTVAATLQLQTLNASDETQSSFDKESQITVQATVLDSSNSPIANRRVNFNADLGELSASSRLTNALGIAEITISNPELILSAGTASATVDTLNEIVDYEFINNEISTIIPSLSLTMNVNGVASNQLKADEQAQLLITLTDESYQPIANELVSITADVGTLNATTALTKNNGSAIVTLTSDGSIGAGVITVSLVDDSTTSSRINYEIVAADTVINDDVRIGYFDTSGDFLEGKIATSITNNIISAGGTLGIYVDLIDSNNNRISTPTPVTFTSNCVSNDTATIDETVFTIRGKASATFEDLNCAGISGSDDVIVASVTVNGNTKTASEVIVIQGEQLGSIEFVSSSPNSIVLKGSGGQETSTLTFVVKSALGNLLPQQEVEFSLDTQVGGISLSRFSGLTNSQGLITTQVISGTTPTVVRVTASATMTNDGSTSTVQTQSNELSINTGLPEQSSFTIASSTINPEASTIGEKSTITAWLADSFNNPVPDGTSINFTTEGGSIQPSCNTVGGSCSVEWTSNGSLFSDHRSTILATASGHETFYDSNGNNTFDENDGIAVTNASVSSGFGRQSPLASGFVDMSEAWRDDNENLVKDANEVIFFDDNGDGAFSPADGKFNGPQCSGDLCDEQAKKSTLRKALVLIMSSANNPSYILSSEDDTIIYQNSDGSSIALPSIADGSSLALKFSFADSALQTLPMGSNVSVALEVGSLTGTTSYDVGNTGSSGYKSISFSIENELGNAPETGRLTITISTPNTLDNIVINKEISLP</sequence>
<reference evidence="5" key="1">
    <citation type="journal article" date="2019" name="Int. J. Syst. Evol. Microbiol.">
        <title>The Global Catalogue of Microorganisms (GCM) 10K type strain sequencing project: providing services to taxonomists for standard genome sequencing and annotation.</title>
        <authorList>
            <consortium name="The Broad Institute Genomics Platform"/>
            <consortium name="The Broad Institute Genome Sequencing Center for Infectious Disease"/>
            <person name="Wu L."/>
            <person name="Ma J."/>
        </authorList>
    </citation>
    <scope>NUCLEOTIDE SEQUENCE [LARGE SCALE GENOMIC DNA]</scope>
    <source>
        <strain evidence="5">CGMCC 1.15922</strain>
    </source>
</reference>
<name>A0ABQ3IUE3_9GAMM</name>
<dbReference type="Gene3D" id="2.60.40.10">
    <property type="entry name" value="Immunoglobulins"/>
    <property type="match status" value="4"/>
</dbReference>
<dbReference type="RefSeq" id="WP_189378599.1">
    <property type="nucleotide sequence ID" value="NZ_BNAH01000010.1"/>
</dbReference>
<dbReference type="InterPro" id="IPR008964">
    <property type="entry name" value="Invasin/intimin_cell_adhesion"/>
</dbReference>
<evidence type="ECO:0000256" key="2">
    <source>
        <dbReference type="SAM" id="SignalP"/>
    </source>
</evidence>
<dbReference type="Proteomes" id="UP000626370">
    <property type="component" value="Unassembled WGS sequence"/>
</dbReference>
<comment type="similarity">
    <text evidence="1">Belongs to the intimin/invasin family.</text>
</comment>
<dbReference type="EMBL" id="BNAH01000010">
    <property type="protein sequence ID" value="GHE94641.1"/>
    <property type="molecule type" value="Genomic_DNA"/>
</dbReference>